<evidence type="ECO:0000313" key="8">
    <source>
        <dbReference type="EMBL" id="CAH1418631.1"/>
    </source>
</evidence>
<keyword evidence="4" id="KW-0539">Nucleus</keyword>
<dbReference type="Gene3D" id="1.10.10.60">
    <property type="entry name" value="Homeodomain-like"/>
    <property type="match status" value="2"/>
</dbReference>
<dbReference type="SMART" id="SM00717">
    <property type="entry name" value="SANT"/>
    <property type="match status" value="2"/>
</dbReference>
<dbReference type="PANTHER" id="PTHR44042:SF58">
    <property type="entry name" value="DUPLICATED HOMEODOMAIN-LIKE SUPERFAMILY PROTEIN"/>
    <property type="match status" value="1"/>
</dbReference>
<evidence type="ECO:0000256" key="5">
    <source>
        <dbReference type="SAM" id="MobiDB-lite"/>
    </source>
</evidence>
<reference evidence="8 9" key="1">
    <citation type="submission" date="2022-01" db="EMBL/GenBank/DDBJ databases">
        <authorList>
            <person name="Xiong W."/>
            <person name="Schranz E."/>
        </authorList>
    </citation>
    <scope>NUCLEOTIDE SEQUENCE [LARGE SCALE GENOMIC DNA]</scope>
</reference>
<evidence type="ECO:0000259" key="6">
    <source>
        <dbReference type="PROSITE" id="PS50090"/>
    </source>
</evidence>
<keyword evidence="9" id="KW-1185">Reference proteome</keyword>
<dbReference type="GO" id="GO:0048262">
    <property type="term" value="P:determination of dorsal/ventral asymmetry"/>
    <property type="evidence" value="ECO:0007669"/>
    <property type="project" value="UniProtKB-ARBA"/>
</dbReference>
<dbReference type="CDD" id="cd00167">
    <property type="entry name" value="SANT"/>
    <property type="match status" value="1"/>
</dbReference>
<accession>A0AAU9LZC8</accession>
<dbReference type="PANTHER" id="PTHR44042">
    <property type="entry name" value="DUPLICATED HOMEODOMAIN-LIKE SUPERFAMILY PROTEIN-RELATED"/>
    <property type="match status" value="1"/>
</dbReference>
<evidence type="ECO:0000256" key="4">
    <source>
        <dbReference type="ARBA" id="ARBA00023242"/>
    </source>
</evidence>
<feature type="region of interest" description="Disordered" evidence="5">
    <location>
        <begin position="143"/>
        <end position="165"/>
    </location>
</feature>
<evidence type="ECO:0000256" key="1">
    <source>
        <dbReference type="ARBA" id="ARBA00004123"/>
    </source>
</evidence>
<dbReference type="Proteomes" id="UP001157418">
    <property type="component" value="Unassembled WGS sequence"/>
</dbReference>
<gene>
    <name evidence="8" type="ORF">LVIROSA_LOCUS6213</name>
</gene>
<evidence type="ECO:0000259" key="7">
    <source>
        <dbReference type="PROSITE" id="PS51294"/>
    </source>
</evidence>
<dbReference type="SUPFAM" id="SSF46689">
    <property type="entry name" value="Homeodomain-like"/>
    <property type="match status" value="2"/>
</dbReference>
<dbReference type="InterPro" id="IPR001005">
    <property type="entry name" value="SANT/Myb"/>
</dbReference>
<dbReference type="EMBL" id="CAKMRJ010000113">
    <property type="protein sequence ID" value="CAH1418631.1"/>
    <property type="molecule type" value="Genomic_DNA"/>
</dbReference>
<organism evidence="8 9">
    <name type="scientific">Lactuca virosa</name>
    <dbReference type="NCBI Taxonomy" id="75947"/>
    <lineage>
        <taxon>Eukaryota</taxon>
        <taxon>Viridiplantae</taxon>
        <taxon>Streptophyta</taxon>
        <taxon>Embryophyta</taxon>
        <taxon>Tracheophyta</taxon>
        <taxon>Spermatophyta</taxon>
        <taxon>Magnoliopsida</taxon>
        <taxon>eudicotyledons</taxon>
        <taxon>Gunneridae</taxon>
        <taxon>Pentapetalae</taxon>
        <taxon>asterids</taxon>
        <taxon>campanulids</taxon>
        <taxon>Asterales</taxon>
        <taxon>Asteraceae</taxon>
        <taxon>Cichorioideae</taxon>
        <taxon>Cichorieae</taxon>
        <taxon>Lactucinae</taxon>
        <taxon>Lactuca</taxon>
    </lineage>
</organism>
<protein>
    <submittedName>
        <fullName evidence="8">Uncharacterized protein</fullName>
    </submittedName>
</protein>
<evidence type="ECO:0000256" key="2">
    <source>
        <dbReference type="ARBA" id="ARBA00023015"/>
    </source>
</evidence>
<feature type="domain" description="HTH myb-type" evidence="7">
    <location>
        <begin position="166"/>
        <end position="197"/>
    </location>
</feature>
<evidence type="ECO:0000256" key="3">
    <source>
        <dbReference type="ARBA" id="ARBA00023163"/>
    </source>
</evidence>
<evidence type="ECO:0000313" key="9">
    <source>
        <dbReference type="Proteomes" id="UP001157418"/>
    </source>
</evidence>
<comment type="caution">
    <text evidence="8">The sequence shown here is derived from an EMBL/GenBank/DDBJ whole genome shotgun (WGS) entry which is preliminary data.</text>
</comment>
<dbReference type="FunFam" id="1.10.10.60:FF:000154">
    <property type="entry name" value="Transcription factor SRM1"/>
    <property type="match status" value="1"/>
</dbReference>
<dbReference type="GO" id="GO:0005634">
    <property type="term" value="C:nucleus"/>
    <property type="evidence" value="ECO:0007669"/>
    <property type="project" value="UniProtKB-SubCell"/>
</dbReference>
<dbReference type="PROSITE" id="PS50090">
    <property type="entry name" value="MYB_LIKE"/>
    <property type="match status" value="1"/>
</dbReference>
<feature type="domain" description="Myb-like" evidence="6">
    <location>
        <begin position="50"/>
        <end position="104"/>
    </location>
</feature>
<dbReference type="PROSITE" id="PS51294">
    <property type="entry name" value="HTH_MYB"/>
    <property type="match status" value="1"/>
</dbReference>
<dbReference type="Pfam" id="PF00249">
    <property type="entry name" value="Myb_DNA-binding"/>
    <property type="match status" value="1"/>
</dbReference>
<keyword evidence="2" id="KW-0805">Transcription regulation</keyword>
<keyword evidence="3" id="KW-0804">Transcription</keyword>
<dbReference type="InterPro" id="IPR017930">
    <property type="entry name" value="Myb_dom"/>
</dbReference>
<dbReference type="GO" id="GO:0009908">
    <property type="term" value="P:flower development"/>
    <property type="evidence" value="ECO:0007669"/>
    <property type="project" value="UniProtKB-ARBA"/>
</dbReference>
<dbReference type="AlphaFoldDB" id="A0AAU9LZC8"/>
<name>A0AAU9LZC8_9ASTR</name>
<dbReference type="InterPro" id="IPR009057">
    <property type="entry name" value="Homeodomain-like_sf"/>
</dbReference>
<sequence length="297" mass="33887">MKEGTINHSSKLTHSNSPYSYNSLLFSRFIIRMDEIASRSSYFMGSTMFFEGMEKTKWTPEENKRFEDALALFDKETPDRWQNVARLIPGKSVSDVMHQYRKLEEDISEIEAGVLVVPGYSCSDANAMTLEWVVDNHPQFYSHGGKRSRLPDQEKKKGIPWTEEDTGDWRNISRNFVTTRTPTQVASHAQKYFIRQLSGGKDKRRSSIHDITTVHLNDPTKLPENDTCPKPAECTTMVTPPPKPHHHHHPTTNHHMEKALYQWSHPNGGGIMMAPLHGSSSYGPQYGHLGTVFQGNY</sequence>
<comment type="subcellular location">
    <subcellularLocation>
        <location evidence="1">Nucleus</location>
    </subcellularLocation>
</comment>
<proteinExistence type="predicted"/>